<dbReference type="Gene3D" id="1.10.10.60">
    <property type="entry name" value="Homeodomain-like"/>
    <property type="match status" value="1"/>
</dbReference>
<evidence type="ECO:0000256" key="2">
    <source>
        <dbReference type="ARBA" id="ARBA00023163"/>
    </source>
</evidence>
<dbReference type="PROSITE" id="PS01124">
    <property type="entry name" value="HTH_ARAC_FAMILY_2"/>
    <property type="match status" value="1"/>
</dbReference>
<sequence length="310" mass="34601">MEKKRVVFFLFDHVHLLDLAGAVTVFYEAGCCGHPYELRYVSPYTAPGTSSGLGFTNVEPLDVISIQSDDIVMVAGMDLSKWDHTNDSVWIPWLQHAAAEGATICSVCTAAFALAVAGLLDGRSCTTHWGYTAALQQHFPRLQVIENRLFVKSDNIYTSAGISTGIDLALFLVEEHYGPTFAYTVAKDMVVYIRRDGEAAQHSIHLQHRQHINHQIHEIQDYITYHLHTKLTINELATMVFMSSRNLTRLFKSTTGITIGDYIRHLREEKAMQLLKEGQKLAWVAKACGISSTRQLSQLAKKAGTMAKMA</sequence>
<dbReference type="RefSeq" id="WP_106604508.1">
    <property type="nucleotide sequence ID" value="NZ_PYGK01000012.1"/>
</dbReference>
<dbReference type="InterPro" id="IPR009057">
    <property type="entry name" value="Homeodomain-like_sf"/>
</dbReference>
<gene>
    <name evidence="4" type="ORF">CLV42_11289</name>
</gene>
<keyword evidence="5" id="KW-1185">Reference proteome</keyword>
<dbReference type="CDD" id="cd03137">
    <property type="entry name" value="GATase1_AraC_1"/>
    <property type="match status" value="1"/>
</dbReference>
<dbReference type="InterPro" id="IPR002818">
    <property type="entry name" value="DJ-1/PfpI"/>
</dbReference>
<organism evidence="4 5">
    <name type="scientific">Chitinophaga ginsengisoli</name>
    <dbReference type="NCBI Taxonomy" id="363837"/>
    <lineage>
        <taxon>Bacteria</taxon>
        <taxon>Pseudomonadati</taxon>
        <taxon>Bacteroidota</taxon>
        <taxon>Chitinophagia</taxon>
        <taxon>Chitinophagales</taxon>
        <taxon>Chitinophagaceae</taxon>
        <taxon>Chitinophaga</taxon>
    </lineage>
</organism>
<evidence type="ECO:0000313" key="5">
    <source>
        <dbReference type="Proteomes" id="UP000240978"/>
    </source>
</evidence>
<dbReference type="Proteomes" id="UP000240978">
    <property type="component" value="Unassembled WGS sequence"/>
</dbReference>
<dbReference type="PANTHER" id="PTHR43130">
    <property type="entry name" value="ARAC-FAMILY TRANSCRIPTIONAL REGULATOR"/>
    <property type="match status" value="1"/>
</dbReference>
<dbReference type="Gene3D" id="3.40.50.880">
    <property type="match status" value="1"/>
</dbReference>
<dbReference type="Pfam" id="PF01965">
    <property type="entry name" value="DJ-1_PfpI"/>
    <property type="match status" value="1"/>
</dbReference>
<dbReference type="GO" id="GO:0003700">
    <property type="term" value="F:DNA-binding transcription factor activity"/>
    <property type="evidence" value="ECO:0007669"/>
    <property type="project" value="InterPro"/>
</dbReference>
<dbReference type="SUPFAM" id="SSF46689">
    <property type="entry name" value="Homeodomain-like"/>
    <property type="match status" value="1"/>
</dbReference>
<comment type="caution">
    <text evidence="4">The sequence shown here is derived from an EMBL/GenBank/DDBJ whole genome shotgun (WGS) entry which is preliminary data.</text>
</comment>
<protein>
    <submittedName>
        <fullName evidence="4">Transcriptional regulator GlxA family with amidase domain</fullName>
    </submittedName>
</protein>
<keyword evidence="1" id="KW-0805">Transcription regulation</keyword>
<dbReference type="InterPro" id="IPR029062">
    <property type="entry name" value="Class_I_gatase-like"/>
</dbReference>
<dbReference type="AlphaFoldDB" id="A0A2P8FVY8"/>
<dbReference type="OrthoDB" id="9803764at2"/>
<evidence type="ECO:0000259" key="3">
    <source>
        <dbReference type="PROSITE" id="PS01124"/>
    </source>
</evidence>
<feature type="domain" description="HTH araC/xylS-type" evidence="3">
    <location>
        <begin position="217"/>
        <end position="302"/>
    </location>
</feature>
<dbReference type="EMBL" id="PYGK01000012">
    <property type="protein sequence ID" value="PSL25884.1"/>
    <property type="molecule type" value="Genomic_DNA"/>
</dbReference>
<name>A0A2P8FVY8_9BACT</name>
<keyword evidence="2" id="KW-0804">Transcription</keyword>
<dbReference type="InterPro" id="IPR018060">
    <property type="entry name" value="HTH_AraC"/>
</dbReference>
<dbReference type="SUPFAM" id="SSF52317">
    <property type="entry name" value="Class I glutamine amidotransferase-like"/>
    <property type="match status" value="1"/>
</dbReference>
<accession>A0A2P8FVY8</accession>
<dbReference type="InterPro" id="IPR052158">
    <property type="entry name" value="INH-QAR"/>
</dbReference>
<evidence type="ECO:0000256" key="1">
    <source>
        <dbReference type="ARBA" id="ARBA00023015"/>
    </source>
</evidence>
<dbReference type="Pfam" id="PF12833">
    <property type="entry name" value="HTH_18"/>
    <property type="match status" value="1"/>
</dbReference>
<reference evidence="4 5" key="1">
    <citation type="submission" date="2018-03" db="EMBL/GenBank/DDBJ databases">
        <title>Genomic Encyclopedia of Archaeal and Bacterial Type Strains, Phase II (KMG-II): from individual species to whole genera.</title>
        <authorList>
            <person name="Goeker M."/>
        </authorList>
    </citation>
    <scope>NUCLEOTIDE SEQUENCE [LARGE SCALE GENOMIC DNA]</scope>
    <source>
        <strain evidence="4 5">DSM 18107</strain>
    </source>
</reference>
<dbReference type="SMART" id="SM00342">
    <property type="entry name" value="HTH_ARAC"/>
    <property type="match status" value="1"/>
</dbReference>
<dbReference type="GO" id="GO:0043565">
    <property type="term" value="F:sequence-specific DNA binding"/>
    <property type="evidence" value="ECO:0007669"/>
    <property type="project" value="InterPro"/>
</dbReference>
<dbReference type="PANTHER" id="PTHR43130:SF3">
    <property type="entry name" value="HTH-TYPE TRANSCRIPTIONAL REGULATOR RV1931C"/>
    <property type="match status" value="1"/>
</dbReference>
<evidence type="ECO:0000313" key="4">
    <source>
        <dbReference type="EMBL" id="PSL25884.1"/>
    </source>
</evidence>
<proteinExistence type="predicted"/>